<evidence type="ECO:0008006" key="3">
    <source>
        <dbReference type="Google" id="ProtNLM"/>
    </source>
</evidence>
<dbReference type="STRING" id="1798.AWC30_02470"/>
<comment type="caution">
    <text evidence="1">The sequence shown here is derived from an EMBL/GenBank/DDBJ whole genome shotgun (WGS) entry which is preliminary data.</text>
</comment>
<dbReference type="CDD" id="cd07067">
    <property type="entry name" value="HP_PGM_like"/>
    <property type="match status" value="1"/>
</dbReference>
<evidence type="ECO:0000313" key="2">
    <source>
        <dbReference type="Proteomes" id="UP000193090"/>
    </source>
</evidence>
<evidence type="ECO:0000313" key="1">
    <source>
        <dbReference type="EMBL" id="ORX08511.1"/>
    </source>
</evidence>
<dbReference type="Pfam" id="PF00300">
    <property type="entry name" value="His_Phos_1"/>
    <property type="match status" value="1"/>
</dbReference>
<dbReference type="EMBL" id="LQPZ01000006">
    <property type="protein sequence ID" value="ORX08511.1"/>
    <property type="molecule type" value="Genomic_DNA"/>
</dbReference>
<dbReference type="InterPro" id="IPR013078">
    <property type="entry name" value="His_Pase_superF_clade-1"/>
</dbReference>
<dbReference type="GO" id="GO:0016791">
    <property type="term" value="F:phosphatase activity"/>
    <property type="evidence" value="ECO:0007669"/>
    <property type="project" value="TreeGrafter"/>
</dbReference>
<dbReference type="AlphaFoldDB" id="A0A1X2EQN3"/>
<reference evidence="1 2" key="1">
    <citation type="submission" date="2016-01" db="EMBL/GenBank/DDBJ databases">
        <title>The new phylogeny of the genus Mycobacterium.</title>
        <authorList>
            <person name="Tarcisio F."/>
            <person name="Conor M."/>
            <person name="Antonella G."/>
            <person name="Elisabetta G."/>
            <person name="Giulia F.S."/>
            <person name="Sara T."/>
            <person name="Anna F."/>
            <person name="Clotilde B."/>
            <person name="Roberto B."/>
            <person name="Veronica D.S."/>
            <person name="Fabio R."/>
            <person name="Monica P."/>
            <person name="Olivier J."/>
            <person name="Enrico T."/>
            <person name="Nicola S."/>
        </authorList>
    </citation>
    <scope>NUCLEOTIDE SEQUENCE [LARGE SCALE GENOMIC DNA]</scope>
    <source>
        <strain evidence="1 2">DSM 44153</strain>
    </source>
</reference>
<accession>A0A1X2EQN3</accession>
<name>A0A1X2EQN3_9MYCO</name>
<dbReference type="SUPFAM" id="SSF53254">
    <property type="entry name" value="Phosphoglycerate mutase-like"/>
    <property type="match status" value="1"/>
</dbReference>
<dbReference type="Proteomes" id="UP000193090">
    <property type="component" value="Unassembled WGS sequence"/>
</dbReference>
<dbReference type="PANTHER" id="PTHR48100">
    <property type="entry name" value="BROAD-SPECIFICITY PHOSPHATASE YOR283W-RELATED"/>
    <property type="match status" value="1"/>
</dbReference>
<sequence>MLAGLIVAAPVATPQPHPSSAPLIQLLADTVVLDLIRHGESADNVAGILGTAAPGADLTDLGREQAVTIAEILKDIPGLNTVFASELVRTQDTAAPLVDALGTGAVLEILPGLNEIHAGLVNDLPAIPFAPFYILPPVAWALGFPLVPMLGSPDVNGFVFSDRFGEAIETIAEGGGHQVAFSHSAAIMFWTQMNVTNPDPTLLLTHQLSNTGIVELTGNPVDGWTLVNWDGVDVAADLNLWQSLFVDTRDLLIAPQAALWDLWQVLPGGDLTDILATAHTGLADTLHTTLGFPLAILDDVAGALPGLGGDLAALLPGDLGALIAAIATAF</sequence>
<keyword evidence="2" id="KW-1185">Reference proteome</keyword>
<dbReference type="GO" id="GO:0005737">
    <property type="term" value="C:cytoplasm"/>
    <property type="evidence" value="ECO:0007669"/>
    <property type="project" value="TreeGrafter"/>
</dbReference>
<protein>
    <recommendedName>
        <fullName evidence="3">Phosphoglycerate mutase</fullName>
    </recommendedName>
</protein>
<dbReference type="PANTHER" id="PTHR48100:SF58">
    <property type="entry name" value="PE-PGRS FAMILY PROTEIN PE_PGRS11"/>
    <property type="match status" value="1"/>
</dbReference>
<proteinExistence type="predicted"/>
<dbReference type="Gene3D" id="3.40.50.1240">
    <property type="entry name" value="Phosphoglycerate mutase-like"/>
    <property type="match status" value="1"/>
</dbReference>
<dbReference type="PROSITE" id="PS00175">
    <property type="entry name" value="PG_MUTASE"/>
    <property type="match status" value="1"/>
</dbReference>
<dbReference type="InterPro" id="IPR050275">
    <property type="entry name" value="PGM_Phosphatase"/>
</dbReference>
<organism evidence="1 2">
    <name type="scientific">Mycolicibacillus trivialis</name>
    <dbReference type="NCBI Taxonomy" id="1798"/>
    <lineage>
        <taxon>Bacteria</taxon>
        <taxon>Bacillati</taxon>
        <taxon>Actinomycetota</taxon>
        <taxon>Actinomycetes</taxon>
        <taxon>Mycobacteriales</taxon>
        <taxon>Mycobacteriaceae</taxon>
        <taxon>Mycolicibacillus</taxon>
    </lineage>
</organism>
<dbReference type="SMART" id="SM00855">
    <property type="entry name" value="PGAM"/>
    <property type="match status" value="1"/>
</dbReference>
<dbReference type="InterPro" id="IPR001345">
    <property type="entry name" value="PG/BPGM_mutase_AS"/>
</dbReference>
<gene>
    <name evidence="1" type="ORF">AWC30_02470</name>
</gene>
<dbReference type="InterPro" id="IPR029033">
    <property type="entry name" value="His_PPase_superfam"/>
</dbReference>